<keyword evidence="4" id="KW-0539">Nucleus</keyword>
<dbReference type="EMBL" id="CAXDID020000028">
    <property type="protein sequence ID" value="CAL5991989.1"/>
    <property type="molecule type" value="Genomic_DNA"/>
</dbReference>
<keyword evidence="2" id="KW-0238">DNA-binding</keyword>
<gene>
    <name evidence="7" type="ORF">HINF_LOCUS12361</name>
</gene>
<dbReference type="CDD" id="cd00167">
    <property type="entry name" value="SANT"/>
    <property type="match status" value="1"/>
</dbReference>
<keyword evidence="8" id="KW-1185">Reference proteome</keyword>
<accession>A0ABP1HFN4</accession>
<dbReference type="PROSITE" id="PS51293">
    <property type="entry name" value="SANT"/>
    <property type="match status" value="1"/>
</dbReference>
<dbReference type="PROSITE" id="PS50090">
    <property type="entry name" value="MYB_LIKE"/>
    <property type="match status" value="1"/>
</dbReference>
<feature type="domain" description="SANT" evidence="6">
    <location>
        <begin position="4"/>
        <end position="61"/>
    </location>
</feature>
<evidence type="ECO:0000256" key="1">
    <source>
        <dbReference type="ARBA" id="ARBA00023015"/>
    </source>
</evidence>
<keyword evidence="3" id="KW-0804">Transcription</keyword>
<sequence>MIQQAYCKWSQEEKDKLVDVVTKYKAMNQKLDWTQIQNYVGTKTVRQCYDQYVRQFKKQHKTDAKPTWTVHDRKLVKVFSHSQQIQSESVLEKEVCDRQYSKWSQKEKDKLVEQINKFITANMKPNWVDIQSCIKTKTVNAMTSLLQCSRKYTIPIRGIYGRLKKKKFLLMFSNRIRISGR</sequence>
<dbReference type="InterPro" id="IPR001005">
    <property type="entry name" value="SANT/Myb"/>
</dbReference>
<evidence type="ECO:0000259" key="5">
    <source>
        <dbReference type="PROSITE" id="PS50090"/>
    </source>
</evidence>
<dbReference type="PANTHER" id="PTHR46621">
    <property type="entry name" value="SNRNA-ACTIVATING PROTEIN COMPLEX SUBUNIT 4"/>
    <property type="match status" value="1"/>
</dbReference>
<proteinExistence type="predicted"/>
<dbReference type="Gene3D" id="1.10.10.60">
    <property type="entry name" value="Homeodomain-like"/>
    <property type="match status" value="1"/>
</dbReference>
<evidence type="ECO:0000256" key="4">
    <source>
        <dbReference type="ARBA" id="ARBA00023242"/>
    </source>
</evidence>
<feature type="domain" description="Myb-like" evidence="5">
    <location>
        <begin position="8"/>
        <end position="56"/>
    </location>
</feature>
<evidence type="ECO:0000256" key="2">
    <source>
        <dbReference type="ARBA" id="ARBA00023125"/>
    </source>
</evidence>
<dbReference type="InterPro" id="IPR051575">
    <property type="entry name" value="Myb-like_DNA-bd"/>
</dbReference>
<dbReference type="Pfam" id="PF00249">
    <property type="entry name" value="Myb_DNA-binding"/>
    <property type="match status" value="1"/>
</dbReference>
<dbReference type="PANTHER" id="PTHR46621:SF1">
    <property type="entry name" value="SNRNA-ACTIVATING PROTEIN COMPLEX SUBUNIT 4"/>
    <property type="match status" value="1"/>
</dbReference>
<dbReference type="SMART" id="SM00717">
    <property type="entry name" value="SANT"/>
    <property type="match status" value="2"/>
</dbReference>
<evidence type="ECO:0000256" key="3">
    <source>
        <dbReference type="ARBA" id="ARBA00023163"/>
    </source>
</evidence>
<reference evidence="7 8" key="1">
    <citation type="submission" date="2024-07" db="EMBL/GenBank/DDBJ databases">
        <authorList>
            <person name="Akdeniz Z."/>
        </authorList>
    </citation>
    <scope>NUCLEOTIDE SEQUENCE [LARGE SCALE GENOMIC DNA]</scope>
</reference>
<name>A0ABP1HFN4_9EUKA</name>
<keyword evidence="1" id="KW-0805">Transcription regulation</keyword>
<evidence type="ECO:0000313" key="7">
    <source>
        <dbReference type="EMBL" id="CAL5991989.1"/>
    </source>
</evidence>
<organism evidence="7 8">
    <name type="scientific">Hexamita inflata</name>
    <dbReference type="NCBI Taxonomy" id="28002"/>
    <lineage>
        <taxon>Eukaryota</taxon>
        <taxon>Metamonada</taxon>
        <taxon>Diplomonadida</taxon>
        <taxon>Hexamitidae</taxon>
        <taxon>Hexamitinae</taxon>
        <taxon>Hexamita</taxon>
    </lineage>
</organism>
<evidence type="ECO:0000313" key="8">
    <source>
        <dbReference type="Proteomes" id="UP001642409"/>
    </source>
</evidence>
<comment type="caution">
    <text evidence="7">The sequence shown here is derived from an EMBL/GenBank/DDBJ whole genome shotgun (WGS) entry which is preliminary data.</text>
</comment>
<dbReference type="SUPFAM" id="SSF46689">
    <property type="entry name" value="Homeodomain-like"/>
    <property type="match status" value="1"/>
</dbReference>
<dbReference type="InterPro" id="IPR009057">
    <property type="entry name" value="Homeodomain-like_sf"/>
</dbReference>
<protein>
    <submittedName>
        <fullName evidence="7">SANT/Myb_domain</fullName>
    </submittedName>
</protein>
<dbReference type="Proteomes" id="UP001642409">
    <property type="component" value="Unassembled WGS sequence"/>
</dbReference>
<dbReference type="InterPro" id="IPR017884">
    <property type="entry name" value="SANT_dom"/>
</dbReference>
<evidence type="ECO:0000259" key="6">
    <source>
        <dbReference type="PROSITE" id="PS51293"/>
    </source>
</evidence>